<comment type="caution">
    <text evidence="1">The sequence shown here is derived from an EMBL/GenBank/DDBJ whole genome shotgun (WGS) entry which is preliminary data.</text>
</comment>
<protein>
    <submittedName>
        <fullName evidence="1">Uncharacterized protein</fullName>
    </submittedName>
</protein>
<sequence>MRPCLLLLVADRSHTRAMELVGNLSVASIDWPCCEKLEAAKREVRDLWRCPNSHRVFAFGGSRPDRILVEKTPTCFGQRLNPRGSLLLLRVADDTCRAFLP</sequence>
<evidence type="ECO:0000313" key="2">
    <source>
        <dbReference type="Proteomes" id="UP001162992"/>
    </source>
</evidence>
<keyword evidence="2" id="KW-1185">Reference proteome</keyword>
<reference evidence="2" key="1">
    <citation type="journal article" date="2024" name="Proc. Natl. Acad. Sci. U.S.A.">
        <title>Extraordinary preservation of gene collinearity over three hundred million years revealed in homosporous lycophytes.</title>
        <authorList>
            <person name="Li C."/>
            <person name="Wickell D."/>
            <person name="Kuo L.Y."/>
            <person name="Chen X."/>
            <person name="Nie B."/>
            <person name="Liao X."/>
            <person name="Peng D."/>
            <person name="Ji J."/>
            <person name="Jenkins J."/>
            <person name="Williams M."/>
            <person name="Shu S."/>
            <person name="Plott C."/>
            <person name="Barry K."/>
            <person name="Rajasekar S."/>
            <person name="Grimwood J."/>
            <person name="Han X."/>
            <person name="Sun S."/>
            <person name="Hou Z."/>
            <person name="He W."/>
            <person name="Dai G."/>
            <person name="Sun C."/>
            <person name="Schmutz J."/>
            <person name="Leebens-Mack J.H."/>
            <person name="Li F.W."/>
            <person name="Wang L."/>
        </authorList>
    </citation>
    <scope>NUCLEOTIDE SEQUENCE [LARGE SCALE GENOMIC DNA]</scope>
    <source>
        <strain evidence="2">cv. PW_Plant_1</strain>
    </source>
</reference>
<accession>A0ACC2C6L8</accession>
<name>A0ACC2C6L8_DIPCM</name>
<organism evidence="1 2">
    <name type="scientific">Diphasiastrum complanatum</name>
    <name type="common">Issler's clubmoss</name>
    <name type="synonym">Lycopodium complanatum</name>
    <dbReference type="NCBI Taxonomy" id="34168"/>
    <lineage>
        <taxon>Eukaryota</taxon>
        <taxon>Viridiplantae</taxon>
        <taxon>Streptophyta</taxon>
        <taxon>Embryophyta</taxon>
        <taxon>Tracheophyta</taxon>
        <taxon>Lycopodiopsida</taxon>
        <taxon>Lycopodiales</taxon>
        <taxon>Lycopodiaceae</taxon>
        <taxon>Lycopodioideae</taxon>
        <taxon>Diphasiastrum</taxon>
    </lineage>
</organism>
<dbReference type="Proteomes" id="UP001162992">
    <property type="component" value="Chromosome 11"/>
</dbReference>
<proteinExistence type="predicted"/>
<gene>
    <name evidence="1" type="ORF">O6H91_11G017000</name>
</gene>
<dbReference type="EMBL" id="CM055102">
    <property type="protein sequence ID" value="KAJ7537688.1"/>
    <property type="molecule type" value="Genomic_DNA"/>
</dbReference>
<evidence type="ECO:0000313" key="1">
    <source>
        <dbReference type="EMBL" id="KAJ7537688.1"/>
    </source>
</evidence>